<keyword evidence="2" id="KW-0808">Transferase</keyword>
<dbReference type="RefSeq" id="WP_020816228.1">
    <property type="nucleotide sequence ID" value="NZ_ATAY01000063.1"/>
</dbReference>
<keyword evidence="3" id="KW-0812">Transmembrane</keyword>
<protein>
    <recommendedName>
        <fullName evidence="6">Glycosyl transferase</fullName>
    </recommendedName>
</protein>
<evidence type="ECO:0000256" key="2">
    <source>
        <dbReference type="ARBA" id="ARBA00022679"/>
    </source>
</evidence>
<dbReference type="CDD" id="cd03789">
    <property type="entry name" value="GT9_LPS_heptosyltransferase"/>
    <property type="match status" value="1"/>
</dbReference>
<sequence length="379" mass="43131">MIENLNETTELYQRCIKFNGYKPCSPYKVCEDCNTPQLIEKRILVISLLGLGAVLMASSVLQPLKREFKNSKITFLTSKAAGPILENNQYIDELIFWNPETVLILSQLKFDIVVNLDRTRHVSALANIINADKKYGFGLDSYGNINYFNEEFEYLYKLGIDDKLRFKTNTKSMAQIMVESLGLAYQNEPYTITVTNKHENIKESTFKEKGIREDAYLIGINTGCSDLMPLRKLPRDANEKIIKSLLEKEKDCQVLLLGGKEEEEINQYLSSIDKNVINLTNTKDLSYGIAYTSMCDIVFSGCSLGLHMGIALGKPCVAWFGPSCEQEVQLFFGGKKFKADVECAPCWQKTCNQKVLCNTRVHLDEIVEELLLYKEKIHK</sequence>
<accession>U4R020</accession>
<evidence type="ECO:0000256" key="1">
    <source>
        <dbReference type="ARBA" id="ARBA00022676"/>
    </source>
</evidence>
<dbReference type="GO" id="GO:0008713">
    <property type="term" value="F:ADP-heptose-lipopolysaccharide heptosyltransferase activity"/>
    <property type="evidence" value="ECO:0007669"/>
    <property type="project" value="TreeGrafter"/>
</dbReference>
<proteinExistence type="predicted"/>
<dbReference type="Gene3D" id="3.40.50.2000">
    <property type="entry name" value="Glycogen Phosphorylase B"/>
    <property type="match status" value="2"/>
</dbReference>
<dbReference type="GO" id="GO:0009244">
    <property type="term" value="P:lipopolysaccharide core region biosynthetic process"/>
    <property type="evidence" value="ECO:0007669"/>
    <property type="project" value="TreeGrafter"/>
</dbReference>
<gene>
    <name evidence="4" type="ORF">L323_13785</name>
</gene>
<evidence type="ECO:0000256" key="3">
    <source>
        <dbReference type="SAM" id="Phobius"/>
    </source>
</evidence>
<name>U4R020_9FIRM</name>
<keyword evidence="3" id="KW-0472">Membrane</keyword>
<dbReference type="PANTHER" id="PTHR30160">
    <property type="entry name" value="TETRAACYLDISACCHARIDE 4'-KINASE-RELATED"/>
    <property type="match status" value="1"/>
</dbReference>
<feature type="transmembrane region" description="Helical" evidence="3">
    <location>
        <begin position="43"/>
        <end position="61"/>
    </location>
</feature>
<dbReference type="STRING" id="1330534.L323_13785"/>
<evidence type="ECO:0000313" key="4">
    <source>
        <dbReference type="EMBL" id="EPR10584.1"/>
    </source>
</evidence>
<dbReference type="Pfam" id="PF01075">
    <property type="entry name" value="Glyco_transf_9"/>
    <property type="match status" value="1"/>
</dbReference>
<evidence type="ECO:0000313" key="5">
    <source>
        <dbReference type="Proteomes" id="UP000016860"/>
    </source>
</evidence>
<keyword evidence="3" id="KW-1133">Transmembrane helix</keyword>
<organism evidence="4 5">
    <name type="scientific">Ruminiclostridium papyrosolvens C7</name>
    <dbReference type="NCBI Taxonomy" id="1330534"/>
    <lineage>
        <taxon>Bacteria</taxon>
        <taxon>Bacillati</taxon>
        <taxon>Bacillota</taxon>
        <taxon>Clostridia</taxon>
        <taxon>Eubacteriales</taxon>
        <taxon>Oscillospiraceae</taxon>
        <taxon>Ruminiclostridium</taxon>
    </lineage>
</organism>
<dbReference type="Proteomes" id="UP000016860">
    <property type="component" value="Unassembled WGS sequence"/>
</dbReference>
<evidence type="ECO:0008006" key="6">
    <source>
        <dbReference type="Google" id="ProtNLM"/>
    </source>
</evidence>
<dbReference type="PATRIC" id="fig|1330534.3.peg.2737"/>
<dbReference type="GO" id="GO:0005829">
    <property type="term" value="C:cytosol"/>
    <property type="evidence" value="ECO:0007669"/>
    <property type="project" value="TreeGrafter"/>
</dbReference>
<dbReference type="OrthoDB" id="9797795at2"/>
<dbReference type="EMBL" id="ATAY01000063">
    <property type="protein sequence ID" value="EPR10584.1"/>
    <property type="molecule type" value="Genomic_DNA"/>
</dbReference>
<reference evidence="4 5" key="1">
    <citation type="journal article" date="2013" name="Genome Announc.">
        <title>Draft Genome Sequence of the Cellulolytic Bacterium Clostridium papyrosolvens C7 (ATCC 700395).</title>
        <authorList>
            <person name="Zepeda V."/>
            <person name="Dassa B."/>
            <person name="Borovok I."/>
            <person name="Lamed R."/>
            <person name="Bayer E.A."/>
            <person name="Cate J.H."/>
        </authorList>
    </citation>
    <scope>NUCLEOTIDE SEQUENCE [LARGE SCALE GENOMIC DNA]</scope>
    <source>
        <strain evidence="4 5">C7</strain>
    </source>
</reference>
<dbReference type="PANTHER" id="PTHR30160:SF7">
    <property type="entry name" value="ADP-HEPTOSE--LPS HEPTOSYLTRANSFERASE 2"/>
    <property type="match status" value="1"/>
</dbReference>
<dbReference type="InterPro" id="IPR002201">
    <property type="entry name" value="Glyco_trans_9"/>
</dbReference>
<comment type="caution">
    <text evidence="4">The sequence shown here is derived from an EMBL/GenBank/DDBJ whole genome shotgun (WGS) entry which is preliminary data.</text>
</comment>
<dbReference type="InterPro" id="IPR051199">
    <property type="entry name" value="LPS_LOS_Heptosyltrfase"/>
</dbReference>
<dbReference type="SUPFAM" id="SSF53756">
    <property type="entry name" value="UDP-Glycosyltransferase/glycogen phosphorylase"/>
    <property type="match status" value="1"/>
</dbReference>
<dbReference type="AlphaFoldDB" id="U4R020"/>
<keyword evidence="1" id="KW-0328">Glycosyltransferase</keyword>